<evidence type="ECO:0000256" key="1">
    <source>
        <dbReference type="SAM" id="MobiDB-lite"/>
    </source>
</evidence>
<dbReference type="EMBL" id="RQFT01000011">
    <property type="protein sequence ID" value="TGL04175.1"/>
    <property type="molecule type" value="Genomic_DNA"/>
</dbReference>
<keyword evidence="2" id="KW-0732">Signal</keyword>
<evidence type="ECO:0000313" key="6">
    <source>
        <dbReference type="Proteomes" id="UP000297641"/>
    </source>
</evidence>
<evidence type="ECO:0000313" key="5">
    <source>
        <dbReference type="Proteomes" id="UP000297617"/>
    </source>
</evidence>
<accession>A0A7I0IKZ4</accession>
<feature type="chain" id="PRO_5028924889" evidence="2">
    <location>
        <begin position="22"/>
        <end position="141"/>
    </location>
</feature>
<evidence type="ECO:0000313" key="4">
    <source>
        <dbReference type="EMBL" id="TGL04175.1"/>
    </source>
</evidence>
<organism evidence="4 6">
    <name type="scientific">Leptospira bouyouniensis</name>
    <dbReference type="NCBI Taxonomy" id="2484911"/>
    <lineage>
        <taxon>Bacteria</taxon>
        <taxon>Pseudomonadati</taxon>
        <taxon>Spirochaetota</taxon>
        <taxon>Spirochaetia</taxon>
        <taxon>Leptospirales</taxon>
        <taxon>Leptospiraceae</taxon>
        <taxon>Leptospira</taxon>
    </lineage>
</organism>
<dbReference type="Proteomes" id="UP000297641">
    <property type="component" value="Unassembled WGS sequence"/>
</dbReference>
<dbReference type="NCBIfam" id="NF047525">
    <property type="entry name" value="LIMLP_04285_fam"/>
    <property type="match status" value="1"/>
</dbReference>
<feature type="signal peptide" evidence="2">
    <location>
        <begin position="1"/>
        <end position="21"/>
    </location>
</feature>
<keyword evidence="5" id="KW-1185">Reference proteome</keyword>
<comment type="caution">
    <text evidence="4">The sequence shown here is derived from an EMBL/GenBank/DDBJ whole genome shotgun (WGS) entry which is preliminary data.</text>
</comment>
<dbReference type="OrthoDB" id="330648at2"/>
<evidence type="ECO:0000313" key="3">
    <source>
        <dbReference type="EMBL" id="TGK48204.1"/>
    </source>
</evidence>
<dbReference type="AlphaFoldDB" id="A0A7I0IKZ4"/>
<name>A0A7I0IKZ4_9LEPT</name>
<dbReference type="Proteomes" id="UP000297617">
    <property type="component" value="Unassembled WGS sequence"/>
</dbReference>
<reference evidence="5 6" key="2">
    <citation type="journal article" date="2019" name="PLoS Negl. Trop. Dis.">
        <title>Revisiting the worldwide diversity of Leptospira species in the environment.</title>
        <authorList>
            <person name="Vincent A.T."/>
            <person name="Schiettekatte O."/>
            <person name="Bourhy P."/>
            <person name="Veyrier F.J."/>
            <person name="Picardeau M."/>
        </authorList>
    </citation>
    <scope>NUCLEOTIDE SEQUENCE [LARGE SCALE GENOMIC DNA]</scope>
    <source>
        <strain evidence="4 6">201800273</strain>
        <strain evidence="5">201800295</strain>
    </source>
</reference>
<feature type="region of interest" description="Disordered" evidence="1">
    <location>
        <begin position="93"/>
        <end position="115"/>
    </location>
</feature>
<sequence length="141" mass="15566">MKLQKFVFVTILSFSLHSLLADTVKVKATKEVLENVKTSTPTANYVLVESSDGTKQAFKKNAVEVTSLPIQWETPKEEEKPGFFSGLFASKEKTEGTNTADTNAPAEKVDPKAEEENKGFFAKRLPELTMGGMAILWILLP</sequence>
<reference evidence="3" key="1">
    <citation type="submission" date="2018-10" db="EMBL/GenBank/DDBJ databases">
        <authorList>
            <person name="Vincent A.T."/>
            <person name="Schiettekatte O."/>
            <person name="Bourhy P."/>
            <person name="Veyrier F.J."/>
            <person name="Picardeau M."/>
        </authorList>
    </citation>
    <scope>NUCLEOTIDE SEQUENCE</scope>
    <source>
        <strain evidence="3">201800295</strain>
    </source>
</reference>
<protein>
    <submittedName>
        <fullName evidence="4">Uncharacterized protein</fullName>
    </submittedName>
</protein>
<evidence type="ECO:0000256" key="2">
    <source>
        <dbReference type="SAM" id="SignalP"/>
    </source>
</evidence>
<proteinExistence type="predicted"/>
<dbReference type="RefSeq" id="WP_135741914.1">
    <property type="nucleotide sequence ID" value="NZ_RQFD01000015.1"/>
</dbReference>
<gene>
    <name evidence="3" type="ORF">EHQ10_10720</name>
    <name evidence="4" type="ORF">EHQ43_12315</name>
</gene>
<dbReference type="EMBL" id="RQFD01000015">
    <property type="protein sequence ID" value="TGK48204.1"/>
    <property type="molecule type" value="Genomic_DNA"/>
</dbReference>